<dbReference type="AlphaFoldDB" id="A0ABD3I6H6"/>
<evidence type="ECO:0000256" key="1">
    <source>
        <dbReference type="SAM" id="MobiDB-lite"/>
    </source>
</evidence>
<protein>
    <submittedName>
        <fullName evidence="2">Uncharacterized protein</fullName>
    </submittedName>
</protein>
<feature type="region of interest" description="Disordered" evidence="1">
    <location>
        <begin position="241"/>
        <end position="292"/>
    </location>
</feature>
<gene>
    <name evidence="2" type="ORF">R1sor_011887</name>
</gene>
<dbReference type="EMBL" id="JBJQOH010000002">
    <property type="protein sequence ID" value="KAL3697811.1"/>
    <property type="molecule type" value="Genomic_DNA"/>
</dbReference>
<comment type="caution">
    <text evidence="2">The sequence shown here is derived from an EMBL/GenBank/DDBJ whole genome shotgun (WGS) entry which is preliminary data.</text>
</comment>
<name>A0ABD3I6H6_9MARC</name>
<accession>A0ABD3I6H6</accession>
<reference evidence="2 3" key="1">
    <citation type="submission" date="2024-09" db="EMBL/GenBank/DDBJ databases">
        <title>Chromosome-scale assembly of Riccia sorocarpa.</title>
        <authorList>
            <person name="Paukszto L."/>
        </authorList>
    </citation>
    <scope>NUCLEOTIDE SEQUENCE [LARGE SCALE GENOMIC DNA]</scope>
    <source>
        <strain evidence="2">LP-2024</strain>
        <tissue evidence="2">Aerial parts of the thallus</tissue>
    </source>
</reference>
<sequence>MRDFQEYVTLFAKGVLQYSGDELVQYLHDVDKELDGITCLDGSIWTHIHREKALSERCRTSPMHCIDQKRERKSAAVLNTFMKSNTQQSILKQRHGTEYGSTSNPRDAWIPDDVLQENGPEIALFNGDKVRVKTWNWTEPVSAEEVLEDTLQARTMRNAPVDGKLPFGSTEPMENIVYYDDLADHDFPDDSEISLDDSAVLPGMEVRDEDTLDAYFDVTSEVLPMEAIRNYTIEIYSMPGRRTDSFDLGKPPKRPKHSSSRLKPTERDGTSRQWENVVGPVSPIPGNRAGPS</sequence>
<organism evidence="2 3">
    <name type="scientific">Riccia sorocarpa</name>
    <dbReference type="NCBI Taxonomy" id="122646"/>
    <lineage>
        <taxon>Eukaryota</taxon>
        <taxon>Viridiplantae</taxon>
        <taxon>Streptophyta</taxon>
        <taxon>Embryophyta</taxon>
        <taxon>Marchantiophyta</taxon>
        <taxon>Marchantiopsida</taxon>
        <taxon>Marchantiidae</taxon>
        <taxon>Marchantiales</taxon>
        <taxon>Ricciaceae</taxon>
        <taxon>Riccia</taxon>
    </lineage>
</organism>
<feature type="compositionally biased region" description="Basic residues" evidence="1">
    <location>
        <begin position="251"/>
        <end position="260"/>
    </location>
</feature>
<dbReference type="Proteomes" id="UP001633002">
    <property type="component" value="Unassembled WGS sequence"/>
</dbReference>
<keyword evidence="3" id="KW-1185">Reference proteome</keyword>
<evidence type="ECO:0000313" key="2">
    <source>
        <dbReference type="EMBL" id="KAL3697811.1"/>
    </source>
</evidence>
<proteinExistence type="predicted"/>
<evidence type="ECO:0000313" key="3">
    <source>
        <dbReference type="Proteomes" id="UP001633002"/>
    </source>
</evidence>